<dbReference type="SUPFAM" id="SSF52317">
    <property type="entry name" value="Class I glutamine amidotransferase-like"/>
    <property type="match status" value="1"/>
</dbReference>
<dbReference type="EC" id="4.2.1.-" evidence="3"/>
<evidence type="ECO:0000313" key="3">
    <source>
        <dbReference type="EMBL" id="MDO6422620.1"/>
    </source>
</evidence>
<evidence type="ECO:0000259" key="2">
    <source>
        <dbReference type="Pfam" id="PF01965"/>
    </source>
</evidence>
<dbReference type="RefSeq" id="WP_303492571.1">
    <property type="nucleotide sequence ID" value="NZ_JAUOPB010000006.1"/>
</dbReference>
<dbReference type="CDD" id="cd03139">
    <property type="entry name" value="GATase1_PfpI_2"/>
    <property type="match status" value="1"/>
</dbReference>
<feature type="chain" id="PRO_5043443140" evidence="1">
    <location>
        <begin position="22"/>
        <end position="219"/>
    </location>
</feature>
<dbReference type="EMBL" id="JAUOPB010000006">
    <property type="protein sequence ID" value="MDO6422620.1"/>
    <property type="molecule type" value="Genomic_DNA"/>
</dbReference>
<feature type="signal peptide" evidence="1">
    <location>
        <begin position="1"/>
        <end position="21"/>
    </location>
</feature>
<dbReference type="GO" id="GO:0006355">
    <property type="term" value="P:regulation of DNA-templated transcription"/>
    <property type="evidence" value="ECO:0007669"/>
    <property type="project" value="TreeGrafter"/>
</dbReference>
<proteinExistence type="predicted"/>
<reference evidence="3" key="1">
    <citation type="submission" date="2023-07" db="EMBL/GenBank/DDBJ databases">
        <title>Genome content predicts the carbon catabolic preferences of heterotrophic bacteria.</title>
        <authorList>
            <person name="Gralka M."/>
        </authorList>
    </citation>
    <scope>NUCLEOTIDE SEQUENCE</scope>
    <source>
        <strain evidence="3">I3M17_2</strain>
    </source>
</reference>
<organism evidence="3 4">
    <name type="scientific">Saccharophagus degradans</name>
    <dbReference type="NCBI Taxonomy" id="86304"/>
    <lineage>
        <taxon>Bacteria</taxon>
        <taxon>Pseudomonadati</taxon>
        <taxon>Pseudomonadota</taxon>
        <taxon>Gammaproteobacteria</taxon>
        <taxon>Cellvibrionales</taxon>
        <taxon>Cellvibrionaceae</taxon>
        <taxon>Saccharophagus</taxon>
    </lineage>
</organism>
<dbReference type="InterPro" id="IPR002818">
    <property type="entry name" value="DJ-1/PfpI"/>
</dbReference>
<protein>
    <submittedName>
        <fullName evidence="3">DJ-1/PfpI family protein</fullName>
        <ecNumber evidence="3">4.2.1.-</ecNumber>
    </submittedName>
</protein>
<evidence type="ECO:0000256" key="1">
    <source>
        <dbReference type="SAM" id="SignalP"/>
    </source>
</evidence>
<dbReference type="Pfam" id="PF01965">
    <property type="entry name" value="DJ-1_PfpI"/>
    <property type="match status" value="1"/>
</dbReference>
<sequence length="219" mass="23179">MFKPLAALCLVLLTWAGSAHADKRIGILVYDGVLTSDVTAPLEVFGIASRKSWFTDYQVITIGLTPAKTIKTEEGLVLGVDTWVGANPELDAIITTSAYDMDAPNASQALMALIQKTAAKGGYLASNCSGAFLLAQAGVLDGKKATTWAGGEKDLQKQFPKVNVQVDTNVVVDGNIVTSNGSLVSYQAALTLLKLLSSESKAKEVADVLQYSRFSSKAF</sequence>
<dbReference type="PANTHER" id="PTHR43130">
    <property type="entry name" value="ARAC-FAMILY TRANSCRIPTIONAL REGULATOR"/>
    <property type="match status" value="1"/>
</dbReference>
<dbReference type="Proteomes" id="UP001169760">
    <property type="component" value="Unassembled WGS sequence"/>
</dbReference>
<accession>A0AAW7X4Z1</accession>
<name>A0AAW7X4Z1_9GAMM</name>
<dbReference type="AlphaFoldDB" id="A0AAW7X4Z1"/>
<evidence type="ECO:0000313" key="4">
    <source>
        <dbReference type="Proteomes" id="UP001169760"/>
    </source>
</evidence>
<dbReference type="InterPro" id="IPR029062">
    <property type="entry name" value="Class_I_gatase-like"/>
</dbReference>
<dbReference type="PANTHER" id="PTHR43130:SF3">
    <property type="entry name" value="HTH-TYPE TRANSCRIPTIONAL REGULATOR RV1931C"/>
    <property type="match status" value="1"/>
</dbReference>
<gene>
    <name evidence="3" type="ORF">Q4521_09055</name>
</gene>
<comment type="caution">
    <text evidence="3">The sequence shown here is derived from an EMBL/GenBank/DDBJ whole genome shotgun (WGS) entry which is preliminary data.</text>
</comment>
<keyword evidence="3" id="KW-0456">Lyase</keyword>
<dbReference type="GO" id="GO:0016829">
    <property type="term" value="F:lyase activity"/>
    <property type="evidence" value="ECO:0007669"/>
    <property type="project" value="UniProtKB-KW"/>
</dbReference>
<dbReference type="InterPro" id="IPR052158">
    <property type="entry name" value="INH-QAR"/>
</dbReference>
<dbReference type="Gene3D" id="3.40.50.880">
    <property type="match status" value="1"/>
</dbReference>
<feature type="domain" description="DJ-1/PfpI" evidence="2">
    <location>
        <begin position="23"/>
        <end position="193"/>
    </location>
</feature>
<keyword evidence="1" id="KW-0732">Signal</keyword>